<dbReference type="AlphaFoldDB" id="A0A3P5DL10"/>
<reference evidence="1 2" key="1">
    <citation type="submission" date="2018-10" db="EMBL/GenBank/DDBJ databases">
        <authorList>
            <person name="Noll B N."/>
        </authorList>
    </citation>
    <scope>NUCLEOTIDE SEQUENCE [LARGE SCALE GENOMIC DNA]</scope>
    <source>
        <strain evidence="1">Ecoli022</strain>
    </source>
</reference>
<protein>
    <submittedName>
        <fullName evidence="1">Uncharacterized protein</fullName>
    </submittedName>
</protein>
<proteinExistence type="predicted"/>
<accession>A0A3P5DL10</accession>
<organism evidence="1 2">
    <name type="scientific">Escherichia coli</name>
    <dbReference type="NCBI Taxonomy" id="562"/>
    <lineage>
        <taxon>Bacteria</taxon>
        <taxon>Pseudomonadati</taxon>
        <taxon>Pseudomonadota</taxon>
        <taxon>Gammaproteobacteria</taxon>
        <taxon>Enterobacterales</taxon>
        <taxon>Enterobacteriaceae</taxon>
        <taxon>Escherichia</taxon>
    </lineage>
</organism>
<evidence type="ECO:0000313" key="1">
    <source>
        <dbReference type="EMBL" id="VCY82438.1"/>
    </source>
</evidence>
<evidence type="ECO:0000313" key="2">
    <source>
        <dbReference type="Proteomes" id="UP000281521"/>
    </source>
</evidence>
<gene>
    <name evidence="1" type="ORF">BANRA_01074</name>
</gene>
<dbReference type="Proteomes" id="UP000281521">
    <property type="component" value="Unassembled WGS sequence"/>
</dbReference>
<sequence length="219" mass="25368">MLTRELAWWEIMVSSVIRSSNSKNTLEEFHEFFGNFKPNNSTARVEVIDQSVLEPFGDFKNMITKSSILIEYKDKSKLTDSIYKFVNALDIDFSILKYDYFDVNEYKNITYDTSFIDKDAEYIELLAKIDFSYEVDFGTSTTSIESKYLPSLTDFIAQSLSQQLNCDIITSFKPLSGDEFCPITYFSKGKEVINFTTFNSNCWDGVCWVKKEANKYPLT</sequence>
<dbReference type="EMBL" id="UWXJ01000001">
    <property type="protein sequence ID" value="VCY82438.1"/>
    <property type="molecule type" value="Genomic_DNA"/>
</dbReference>
<name>A0A3P5DL10_ECOLX</name>